<feature type="compositionally biased region" description="Basic and acidic residues" evidence="1">
    <location>
        <begin position="620"/>
        <end position="631"/>
    </location>
</feature>
<feature type="compositionally biased region" description="Basic and acidic residues" evidence="1">
    <location>
        <begin position="656"/>
        <end position="666"/>
    </location>
</feature>
<protein>
    <submittedName>
        <fullName evidence="2">Uncharacterized protein</fullName>
    </submittedName>
</protein>
<feature type="compositionally biased region" description="Basic and acidic residues" evidence="1">
    <location>
        <begin position="638"/>
        <end position="648"/>
    </location>
</feature>
<dbReference type="EMBL" id="GDQN01003681">
    <property type="protein sequence ID" value="JAT87373.1"/>
    <property type="molecule type" value="Transcribed_RNA"/>
</dbReference>
<proteinExistence type="predicted"/>
<evidence type="ECO:0000313" key="2">
    <source>
        <dbReference type="EMBL" id="JAT87373.1"/>
    </source>
</evidence>
<sequence>ASPGVPAASYLMHASRRVISSGFNILPLEPPIFPSKPLEISSVPLESSPEPNTDTENYKVTEPDDTEISEPSKWRPSTGRGSDRMPSEESSSTDNTSIIDFEARLPKNLLRKHSYDSENSDISLFRRNSRTSPLLDVPVSLSTLKYKSLLNGSNSNEWNNRRKSYSFEDTSPISESIILSNDTQAMESSTDSGICKSTELVNDADDKCLDKKERISEKHEESFQDWLTKNRISSYGGSRVKPSREHDIVIEEPQENSIALQSKGKVTITVPIQVADDYEYKQSSATDDRKIKKVGFCKTELHFDADLGKVNIIATDEKPPPSSDFRKRRSAFVPINGTFDKPITLFGESNAPAFATNQFLNFNEHNEFDENTAATKSILKNKIPKPKPYLLGENMVLGGKKEDSYYDNGVPTAVSLINRQLQNERRHSTEISSLLTELNTSVTRKPYRTNDLSPLKTDSLKQKKKLFELEDHTTINKHPKDIETTGSVKNKLKIIQMSPVEKRKTRQLRDSDLTYFGIANTPKPSMEETKPQEKSRKSSGSIDDLFQSVRLIQKVSNSVCNSEAESEDAPEYQNIPIKTNFAPVPTPRPRSKYSSKATNVKEDRLRPVFEQDNEITSNFESRRSRVRRQDSNRSISEPPKHKYDSGEKARRRHERSGKTDSTEKQCVTEKKAVLSVNRQPNIDIIEQEPAYVNFIEAKRENSLRRTDSTRRKAEKLHVKAENLRTLEDKKTDSVRTRTRNQDKHDKERVNAVETVHREDREILQRPIRKIRTEKLATPECTNEKHGSPIIYDRPSSRKTPLINKPGGEEKHSISRNSKHEHRSRSSQRHLPKIKPDEQLTEVLRTSDKKEVKNKEINENDTINYHTKEKNGKRDSANTHKHEMNTSASYRNSMTTKNKEKDNVERLSNSKSCDHRPSKRSEYVINYDDKNGTVSSICKVKNGSGTPKKKKILKDSMTDNTNVKEQKVKNKVIEKIALRK</sequence>
<feature type="region of interest" description="Disordered" evidence="1">
    <location>
        <begin position="578"/>
        <end position="666"/>
    </location>
</feature>
<dbReference type="OrthoDB" id="8197951at2759"/>
<feature type="compositionally biased region" description="Polar residues" evidence="1">
    <location>
        <begin position="884"/>
        <end position="895"/>
    </location>
</feature>
<feature type="compositionally biased region" description="Basic and acidic residues" evidence="1">
    <location>
        <begin position="525"/>
        <end position="536"/>
    </location>
</feature>
<organism evidence="2">
    <name type="scientific">Pectinophora gossypiella</name>
    <name type="common">Cotton pink bollworm</name>
    <name type="synonym">Depressaria gossypiella</name>
    <dbReference type="NCBI Taxonomy" id="13191"/>
    <lineage>
        <taxon>Eukaryota</taxon>
        <taxon>Metazoa</taxon>
        <taxon>Ecdysozoa</taxon>
        <taxon>Arthropoda</taxon>
        <taxon>Hexapoda</taxon>
        <taxon>Insecta</taxon>
        <taxon>Pterygota</taxon>
        <taxon>Neoptera</taxon>
        <taxon>Endopterygota</taxon>
        <taxon>Lepidoptera</taxon>
        <taxon>Glossata</taxon>
        <taxon>Ditrysia</taxon>
        <taxon>Gelechioidea</taxon>
        <taxon>Gelechiidae</taxon>
        <taxon>Apatetrinae</taxon>
        <taxon>Pectinophora</taxon>
    </lineage>
</organism>
<feature type="region of interest" description="Disordered" evidence="1">
    <location>
        <begin position="774"/>
        <end position="962"/>
    </location>
</feature>
<feature type="compositionally biased region" description="Polar residues" evidence="1">
    <location>
        <begin position="88"/>
        <end position="98"/>
    </location>
</feature>
<gene>
    <name evidence="2" type="ORF">g.4842</name>
</gene>
<evidence type="ECO:0000256" key="1">
    <source>
        <dbReference type="SAM" id="MobiDB-lite"/>
    </source>
</evidence>
<feature type="compositionally biased region" description="Basic and acidic residues" evidence="1">
    <location>
        <begin position="952"/>
        <end position="962"/>
    </location>
</feature>
<feature type="region of interest" description="Disordered" evidence="1">
    <location>
        <begin position="36"/>
        <end position="98"/>
    </location>
</feature>
<feature type="compositionally biased region" description="Basic and acidic residues" evidence="1">
    <location>
        <begin position="844"/>
        <end position="857"/>
    </location>
</feature>
<feature type="compositionally biased region" description="Basic and acidic residues" evidence="1">
    <location>
        <begin position="911"/>
        <end position="930"/>
    </location>
</feature>
<feature type="compositionally biased region" description="Basic and acidic residues" evidence="1">
    <location>
        <begin position="774"/>
        <end position="786"/>
    </location>
</feature>
<accession>A0A1E1WK41</accession>
<feature type="non-terminal residue" evidence="2">
    <location>
        <position position="1"/>
    </location>
</feature>
<feature type="compositionally biased region" description="Basic residues" evidence="1">
    <location>
        <begin position="816"/>
        <end position="832"/>
    </location>
</feature>
<feature type="compositionally biased region" description="Basic and acidic residues" evidence="1">
    <location>
        <begin position="865"/>
        <end position="883"/>
    </location>
</feature>
<feature type="compositionally biased region" description="Basic and acidic residues" evidence="1">
    <location>
        <begin position="599"/>
        <end position="609"/>
    </location>
</feature>
<reference evidence="2" key="1">
    <citation type="submission" date="2015-09" db="EMBL/GenBank/DDBJ databases">
        <title>De novo assembly of Pectinophora gossypiella (Pink Bollworm) gut transcriptome.</title>
        <authorList>
            <person name="Tassone E.E."/>
        </authorList>
    </citation>
    <scope>NUCLEOTIDE SEQUENCE</scope>
</reference>
<name>A0A1E1WK41_PECGO</name>
<dbReference type="AlphaFoldDB" id="A0A1E1WK41"/>
<feature type="region of interest" description="Disordered" evidence="1">
    <location>
        <begin position="501"/>
        <end position="542"/>
    </location>
</feature>